<protein>
    <submittedName>
        <fullName evidence="1">HAD family hydrolase</fullName>
    </submittedName>
</protein>
<dbReference type="SFLD" id="SFLDG01129">
    <property type="entry name" value="C1.5:_HAD__Beta-PGM__Phosphata"/>
    <property type="match status" value="1"/>
</dbReference>
<dbReference type="CDD" id="cd01427">
    <property type="entry name" value="HAD_like"/>
    <property type="match status" value="1"/>
</dbReference>
<dbReference type="PANTHER" id="PTHR43434:SF1">
    <property type="entry name" value="PHOSPHOGLYCOLATE PHOSPHATASE"/>
    <property type="match status" value="1"/>
</dbReference>
<dbReference type="InterPro" id="IPR036412">
    <property type="entry name" value="HAD-like_sf"/>
</dbReference>
<dbReference type="Pfam" id="PF13419">
    <property type="entry name" value="HAD_2"/>
    <property type="match status" value="1"/>
</dbReference>
<dbReference type="PANTHER" id="PTHR43434">
    <property type="entry name" value="PHOSPHOGLYCOLATE PHOSPHATASE"/>
    <property type="match status" value="1"/>
</dbReference>
<gene>
    <name evidence="1" type="ORF">F6J89_15100</name>
</gene>
<dbReference type="InterPro" id="IPR041492">
    <property type="entry name" value="HAD_2"/>
</dbReference>
<keyword evidence="1" id="KW-0378">Hydrolase</keyword>
<dbReference type="GO" id="GO:0008967">
    <property type="term" value="F:phosphoglycolate phosphatase activity"/>
    <property type="evidence" value="ECO:0007669"/>
    <property type="project" value="TreeGrafter"/>
</dbReference>
<name>A0A6B3NBF5_9CYAN</name>
<dbReference type="SUPFAM" id="SSF56784">
    <property type="entry name" value="HAD-like"/>
    <property type="match status" value="1"/>
</dbReference>
<reference evidence="1" key="1">
    <citation type="submission" date="2019-11" db="EMBL/GenBank/DDBJ databases">
        <title>Genomic insights into an expanded diversity of filamentous marine cyanobacteria reveals the extraordinary biosynthetic potential of Moorea and Okeania.</title>
        <authorList>
            <person name="Ferreira Leao T."/>
            <person name="Wang M."/>
            <person name="Moss N."/>
            <person name="Da Silva R."/>
            <person name="Sanders J."/>
            <person name="Nurk S."/>
            <person name="Gurevich A."/>
            <person name="Humphrey G."/>
            <person name="Reher R."/>
            <person name="Zhu Q."/>
            <person name="Belda-Ferre P."/>
            <person name="Glukhov E."/>
            <person name="Rex R."/>
            <person name="Dorrestein P.C."/>
            <person name="Knight R."/>
            <person name="Pevzner P."/>
            <person name="Gerwick W.H."/>
            <person name="Gerwick L."/>
        </authorList>
    </citation>
    <scope>NUCLEOTIDE SEQUENCE</scope>
    <source>
        <strain evidence="1">SIO1C4</strain>
    </source>
</reference>
<dbReference type="AlphaFoldDB" id="A0A6B3NBF5"/>
<dbReference type="EMBL" id="JAAHFQ010000278">
    <property type="protein sequence ID" value="NER28920.1"/>
    <property type="molecule type" value="Genomic_DNA"/>
</dbReference>
<comment type="caution">
    <text evidence="1">The sequence shown here is derived from an EMBL/GenBank/DDBJ whole genome shotgun (WGS) entry which is preliminary data.</text>
</comment>
<evidence type="ECO:0000313" key="1">
    <source>
        <dbReference type="EMBL" id="NER28920.1"/>
    </source>
</evidence>
<sequence>MKEQLRFLIFDLDGVITSEKKYWNTARLTVWDLIAGENYLGLSNYFGGGSDVSSRLLQVGKTVIPDNFIYELKSRAINSNWDLTFFVAGLHLVGILSKFRQDYPDSYLDILNRNSIPVTAKLQQLGRLLPAQEYNYKLSHSIIKSFWEKTSSLTGSTVLEYLSSFTSKKLGASLPSFLESKGELWQLCYRNFQEWYEGKRGYSLPDDDTVLDLTSIDNSLKILHNSGRYSLAIATGRPRVEVIQPLGNLGVLSYFDQERIVTYDEVLEAESIVSLSYPNQKLGKPHPFVLLKAIHPEQNVDIFCTEEFQKKNRQYAAYIGDAASDVVAAKQAGCIAIGVLTGFDGGKYRENDEGKKQEKKYQMLADLGCDVILSSIVELPELLGVREELN</sequence>
<accession>A0A6B3NBF5</accession>
<proteinExistence type="predicted"/>
<dbReference type="SFLD" id="SFLDS00003">
    <property type="entry name" value="Haloacid_Dehalogenase"/>
    <property type="match status" value="1"/>
</dbReference>
<dbReference type="Gene3D" id="3.40.50.1000">
    <property type="entry name" value="HAD superfamily/HAD-like"/>
    <property type="match status" value="1"/>
</dbReference>
<organism evidence="1">
    <name type="scientific">Symploca sp. SIO1C4</name>
    <dbReference type="NCBI Taxonomy" id="2607765"/>
    <lineage>
        <taxon>Bacteria</taxon>
        <taxon>Bacillati</taxon>
        <taxon>Cyanobacteriota</taxon>
        <taxon>Cyanophyceae</taxon>
        <taxon>Coleofasciculales</taxon>
        <taxon>Coleofasciculaceae</taxon>
        <taxon>Symploca</taxon>
    </lineage>
</organism>
<dbReference type="InterPro" id="IPR023214">
    <property type="entry name" value="HAD_sf"/>
</dbReference>
<dbReference type="GO" id="GO:0006281">
    <property type="term" value="P:DNA repair"/>
    <property type="evidence" value="ECO:0007669"/>
    <property type="project" value="TreeGrafter"/>
</dbReference>
<dbReference type="InterPro" id="IPR050155">
    <property type="entry name" value="HAD-like_hydrolase_sf"/>
</dbReference>